<dbReference type="FunFam" id="1.10.287.10:FF:000002">
    <property type="entry name" value="30S ribosomal protein S15"/>
    <property type="match status" value="1"/>
</dbReference>
<dbReference type="Proteomes" id="UP000178413">
    <property type="component" value="Unassembled WGS sequence"/>
</dbReference>
<dbReference type="CDD" id="cd00353">
    <property type="entry name" value="Ribosomal_S15p_S13e"/>
    <property type="match status" value="1"/>
</dbReference>
<reference evidence="6 7" key="1">
    <citation type="journal article" date="2016" name="Nat. Commun.">
        <title>Thousands of microbial genomes shed light on interconnected biogeochemical processes in an aquifer system.</title>
        <authorList>
            <person name="Anantharaman K."/>
            <person name="Brown C.T."/>
            <person name="Hug L.A."/>
            <person name="Sharon I."/>
            <person name="Castelle C.J."/>
            <person name="Probst A.J."/>
            <person name="Thomas B.C."/>
            <person name="Singh A."/>
            <person name="Wilkins M.J."/>
            <person name="Karaoz U."/>
            <person name="Brodie E.L."/>
            <person name="Williams K.H."/>
            <person name="Hubbard S.S."/>
            <person name="Banfield J.F."/>
        </authorList>
    </citation>
    <scope>NUCLEOTIDE SEQUENCE [LARGE SCALE GENOMIC DNA]</scope>
</reference>
<comment type="subunit">
    <text evidence="3 4">Part of the 30S ribosomal subunit. Forms a bridge to the 50S subunit in the 70S ribosome, contacting the 23S rRNA.</text>
</comment>
<protein>
    <recommendedName>
        <fullName evidence="4">Small ribosomal subunit protein uS15</fullName>
    </recommendedName>
</protein>
<dbReference type="AlphaFoldDB" id="A0A1G2MNR9"/>
<dbReference type="EMBL" id="MHRM01000001">
    <property type="protein sequence ID" value="OHA24642.1"/>
    <property type="molecule type" value="Genomic_DNA"/>
</dbReference>
<gene>
    <name evidence="4" type="primary">rpsO</name>
    <name evidence="6" type="ORF">A3D50_00385</name>
</gene>
<accession>A0A1G2MNR9</accession>
<dbReference type="PANTHER" id="PTHR23321">
    <property type="entry name" value="RIBOSOMAL PROTEIN S15, BACTERIAL AND ORGANELLAR"/>
    <property type="match status" value="1"/>
</dbReference>
<keyword evidence="4" id="KW-0699">rRNA-binding</keyword>
<dbReference type="PANTHER" id="PTHR23321:SF26">
    <property type="entry name" value="SMALL RIBOSOMAL SUBUNIT PROTEIN US15M"/>
    <property type="match status" value="1"/>
</dbReference>
<keyword evidence="4" id="KW-0694">RNA-binding</keyword>
<sequence>MLTTRQKTKVIKETAIHDTDTGSPEVQVAILSKRITELTGHLKKHKKDNHSRRGLLGMVADRQTHLLYLKKNHPKRYSTIIKKLDLKK</sequence>
<evidence type="ECO:0000313" key="6">
    <source>
        <dbReference type="EMBL" id="OHA24642.1"/>
    </source>
</evidence>
<comment type="function">
    <text evidence="4">One of the primary rRNA binding proteins, it binds directly to 16S rRNA where it helps nucleate assembly of the platform of the 30S subunit by binding and bridging several RNA helices of the 16S rRNA.</text>
</comment>
<dbReference type="GO" id="GO:0022627">
    <property type="term" value="C:cytosolic small ribosomal subunit"/>
    <property type="evidence" value="ECO:0007669"/>
    <property type="project" value="TreeGrafter"/>
</dbReference>
<dbReference type="Gene3D" id="6.10.250.3130">
    <property type="match status" value="1"/>
</dbReference>
<comment type="function">
    <text evidence="4">Forms an intersubunit bridge (bridge B4) with the 23S rRNA of the 50S subunit in the ribosome.</text>
</comment>
<dbReference type="InterPro" id="IPR000589">
    <property type="entry name" value="Ribosomal_uS15"/>
</dbReference>
<proteinExistence type="inferred from homology"/>
<keyword evidence="2 4" id="KW-0687">Ribonucleoprotein</keyword>
<name>A0A1G2MNR9_9BACT</name>
<dbReference type="Gene3D" id="1.10.287.10">
    <property type="entry name" value="S15/NS1, RNA-binding"/>
    <property type="match status" value="1"/>
</dbReference>
<dbReference type="SUPFAM" id="SSF47060">
    <property type="entry name" value="S15/NS1 RNA-binding domain"/>
    <property type="match status" value="1"/>
</dbReference>
<dbReference type="HAMAP" id="MF_01343_B">
    <property type="entry name" value="Ribosomal_uS15_B"/>
    <property type="match status" value="1"/>
</dbReference>
<dbReference type="InterPro" id="IPR009068">
    <property type="entry name" value="uS15_NS1_RNA-bd_sf"/>
</dbReference>
<evidence type="ECO:0000256" key="1">
    <source>
        <dbReference type="ARBA" id="ARBA00022980"/>
    </source>
</evidence>
<evidence type="ECO:0000256" key="5">
    <source>
        <dbReference type="RuleBase" id="RU003919"/>
    </source>
</evidence>
<evidence type="ECO:0000256" key="3">
    <source>
        <dbReference type="ARBA" id="ARBA00064542"/>
    </source>
</evidence>
<dbReference type="GO" id="GO:0006412">
    <property type="term" value="P:translation"/>
    <property type="evidence" value="ECO:0007669"/>
    <property type="project" value="UniProtKB-UniRule"/>
</dbReference>
<evidence type="ECO:0000256" key="2">
    <source>
        <dbReference type="ARBA" id="ARBA00023274"/>
    </source>
</evidence>
<dbReference type="InterPro" id="IPR005290">
    <property type="entry name" value="Ribosomal_uS15_bac-type"/>
</dbReference>
<evidence type="ECO:0000256" key="4">
    <source>
        <dbReference type="HAMAP-Rule" id="MF_01343"/>
    </source>
</evidence>
<dbReference type="Pfam" id="PF00312">
    <property type="entry name" value="Ribosomal_S15"/>
    <property type="match status" value="1"/>
</dbReference>
<dbReference type="SMART" id="SM01387">
    <property type="entry name" value="Ribosomal_S15"/>
    <property type="match status" value="1"/>
</dbReference>
<dbReference type="GO" id="GO:0019843">
    <property type="term" value="F:rRNA binding"/>
    <property type="evidence" value="ECO:0007669"/>
    <property type="project" value="UniProtKB-UniRule"/>
</dbReference>
<keyword evidence="1 4" id="KW-0689">Ribosomal protein</keyword>
<dbReference type="GO" id="GO:0003735">
    <property type="term" value="F:structural constituent of ribosome"/>
    <property type="evidence" value="ECO:0007669"/>
    <property type="project" value="InterPro"/>
</dbReference>
<dbReference type="STRING" id="1802308.A3D50_00385"/>
<dbReference type="NCBIfam" id="TIGR00952">
    <property type="entry name" value="S15_bact"/>
    <property type="match status" value="1"/>
</dbReference>
<comment type="caution">
    <text evidence="6">The sequence shown here is derived from an EMBL/GenBank/DDBJ whole genome shotgun (WGS) entry which is preliminary data.</text>
</comment>
<comment type="similarity">
    <text evidence="4 5">Belongs to the universal ribosomal protein uS15 family.</text>
</comment>
<evidence type="ECO:0000313" key="7">
    <source>
        <dbReference type="Proteomes" id="UP000178413"/>
    </source>
</evidence>
<organism evidence="6 7">
    <name type="scientific">Candidatus Taylorbacteria bacterium RIFCSPHIGHO2_02_FULL_44_12</name>
    <dbReference type="NCBI Taxonomy" id="1802308"/>
    <lineage>
        <taxon>Bacteria</taxon>
        <taxon>Candidatus Tayloriibacteriota</taxon>
    </lineage>
</organism>